<keyword evidence="2" id="KW-1185">Reference proteome</keyword>
<gene>
    <name evidence="1" type="ORF">MFLAVUS_002601</name>
</gene>
<organism evidence="1 2">
    <name type="scientific">Mucor flavus</name>
    <dbReference type="NCBI Taxonomy" id="439312"/>
    <lineage>
        <taxon>Eukaryota</taxon>
        <taxon>Fungi</taxon>
        <taxon>Fungi incertae sedis</taxon>
        <taxon>Mucoromycota</taxon>
        <taxon>Mucoromycotina</taxon>
        <taxon>Mucoromycetes</taxon>
        <taxon>Mucorales</taxon>
        <taxon>Mucorineae</taxon>
        <taxon>Mucoraceae</taxon>
        <taxon>Mucor</taxon>
    </lineage>
</organism>
<protein>
    <submittedName>
        <fullName evidence="1">Uncharacterized protein</fullName>
    </submittedName>
</protein>
<name>A0ABP9YQR7_9FUNG</name>
<evidence type="ECO:0000313" key="2">
    <source>
        <dbReference type="Proteomes" id="UP001473302"/>
    </source>
</evidence>
<comment type="caution">
    <text evidence="1">The sequence shown here is derived from an EMBL/GenBank/DDBJ whole genome shotgun (WGS) entry which is preliminary data.</text>
</comment>
<evidence type="ECO:0000313" key="1">
    <source>
        <dbReference type="EMBL" id="GAA5809196.1"/>
    </source>
</evidence>
<reference evidence="1 2" key="1">
    <citation type="submission" date="2024-04" db="EMBL/GenBank/DDBJ databases">
        <title>genome sequences of Mucor flavus KT1a and Helicostylum pulchrum KT1b strains isolated from the surface of a dry-aged beef.</title>
        <authorList>
            <person name="Toyotome T."/>
            <person name="Hosono M."/>
            <person name="Torimaru M."/>
            <person name="Fukuda K."/>
            <person name="Mikami N."/>
        </authorList>
    </citation>
    <scope>NUCLEOTIDE SEQUENCE [LARGE SCALE GENOMIC DNA]</scope>
    <source>
        <strain evidence="1 2">KT1a</strain>
    </source>
</reference>
<dbReference type="EMBL" id="BAABUK010000004">
    <property type="protein sequence ID" value="GAA5809196.1"/>
    <property type="molecule type" value="Genomic_DNA"/>
</dbReference>
<accession>A0ABP9YQR7</accession>
<dbReference type="Proteomes" id="UP001473302">
    <property type="component" value="Unassembled WGS sequence"/>
</dbReference>
<sequence>MQAGGTYIEICSNLNRSLFTPGDQTHQENNMVYNSQIISKNSWRVVSHNLSPVNSLIEKLYRASKKAEPNWDTYDVTNVRTITAFIKSKVDKLIALSGDNIASPNALHYVFIVPSHWKESIRQETIRPIFIESDLITVKDHPDRLLFYTDLESVYYNLQKDPVTGNTFKNGQKLVFCRFSAAEKNEILVKLDLIQSEKNNIFDFSNSMLFPKVLNSVSLPFSEKIIKGPLKEFIKRKLFPPDAVNQEKSSLKRRLNHKFQNYEIVDVIVNDIYNGDLPGMDTYNEDYPQNEQWLLERKRWKILYEEQKETLRSIRPIDIYTCAGETFLKAMKDVLSNNLTREYSLFQIDNRYLNNINLDDHILKWLYRILEYNRYVLKCIIMMTRVDIPVNSLDLGEIPKGACHGAFEAIKNSNIYSKPRILDAEISVDSSSTFLDAKVNAIVNIDISLKSTTLSLSYLNGDGLVEEISDHNQLIDEKCLPSLDRFYQVSHETTLTMKKQFVSFADQYLVDYINLLTDTEGNRVRSTASPFFIEKLLSGDPGTDEMSVSTKQKRNNIKKSTWPFKPRPYEYWFLLEGVTGTVNDFKDIIYASGLVSEDDDSTKLRVITQGEGMLPAIQKYLNLELPLKSYFVLAQLHEDHIQLTLNLTVTFPDSKGEQESIIVEDKIIPIKNIYDSFCLNVWRNLEENSDSIQLCNEHTNGVLPVETQEGFEVNLKQYILENIFKENTNLQLNKKVVLQLGKYCTCKFHLLIEDIIEVFFKPVLQEIMYYVSAIDTEEFGFGENNIFPFLKMGDIISSSHSKRILYLKKNFTEKDFVISMKLLKYKTQDNLEYNGTSTLENYVTESVSATQKSFKYSDYKSDKYIPVAISVRSQGHSSSLWFSLNVVGQRIKESESMETGEPLTLRRF</sequence>
<proteinExistence type="predicted"/>